<protein>
    <submittedName>
        <fullName evidence="2">Uncharacterized protein</fullName>
    </submittedName>
</protein>
<accession>A0ABN1RT28</accession>
<proteinExistence type="predicted"/>
<keyword evidence="1" id="KW-1133">Transmembrane helix</keyword>
<organism evidence="2 3">
    <name type="scientific">Actinocorallia libanotica</name>
    <dbReference type="NCBI Taxonomy" id="46162"/>
    <lineage>
        <taxon>Bacteria</taxon>
        <taxon>Bacillati</taxon>
        <taxon>Actinomycetota</taxon>
        <taxon>Actinomycetes</taxon>
        <taxon>Streptosporangiales</taxon>
        <taxon>Thermomonosporaceae</taxon>
        <taxon>Actinocorallia</taxon>
    </lineage>
</organism>
<sequence length="216" mass="21450">MNAAGLVKAMVGAFVVGVVFGGATAGANALSHRFADLESASYTVGGWSYAEVLAVVMDSGWAWAGLAVAAGWLVTRAENGAPGMLVRGAAAGALSLLVAVAAYAFGETIDSGGALSSFVGNEQFVWWVAGLLFGAPLGAVGACAHRAGVVGLLARLTVPVGAAVQMVLIPPGRNEVITAIGQGVVGVAAAVSIVFVVIRFLRSPRRSSEAAGAPAS</sequence>
<feature type="transmembrane region" description="Helical" evidence="1">
    <location>
        <begin position="85"/>
        <end position="104"/>
    </location>
</feature>
<dbReference type="RefSeq" id="WP_344244207.1">
    <property type="nucleotide sequence ID" value="NZ_BAAAHH010000029.1"/>
</dbReference>
<dbReference type="EMBL" id="BAAAHH010000029">
    <property type="protein sequence ID" value="GAA0963155.1"/>
    <property type="molecule type" value="Genomic_DNA"/>
</dbReference>
<keyword evidence="1" id="KW-0812">Transmembrane</keyword>
<keyword evidence="3" id="KW-1185">Reference proteome</keyword>
<reference evidence="2 3" key="1">
    <citation type="journal article" date="2019" name="Int. J. Syst. Evol. Microbiol.">
        <title>The Global Catalogue of Microorganisms (GCM) 10K type strain sequencing project: providing services to taxonomists for standard genome sequencing and annotation.</title>
        <authorList>
            <consortium name="The Broad Institute Genomics Platform"/>
            <consortium name="The Broad Institute Genome Sequencing Center for Infectious Disease"/>
            <person name="Wu L."/>
            <person name="Ma J."/>
        </authorList>
    </citation>
    <scope>NUCLEOTIDE SEQUENCE [LARGE SCALE GENOMIC DNA]</scope>
    <source>
        <strain evidence="2 3">JCM 10696</strain>
    </source>
</reference>
<name>A0ABN1RT28_9ACTN</name>
<comment type="caution">
    <text evidence="2">The sequence shown here is derived from an EMBL/GenBank/DDBJ whole genome shotgun (WGS) entry which is preliminary data.</text>
</comment>
<feature type="transmembrane region" description="Helical" evidence="1">
    <location>
        <begin position="53"/>
        <end position="73"/>
    </location>
</feature>
<evidence type="ECO:0000313" key="2">
    <source>
        <dbReference type="EMBL" id="GAA0963155.1"/>
    </source>
</evidence>
<evidence type="ECO:0000256" key="1">
    <source>
        <dbReference type="SAM" id="Phobius"/>
    </source>
</evidence>
<feature type="transmembrane region" description="Helical" evidence="1">
    <location>
        <begin position="124"/>
        <end position="145"/>
    </location>
</feature>
<feature type="transmembrane region" description="Helical" evidence="1">
    <location>
        <begin position="152"/>
        <end position="170"/>
    </location>
</feature>
<dbReference type="Proteomes" id="UP001500665">
    <property type="component" value="Unassembled WGS sequence"/>
</dbReference>
<keyword evidence="1" id="KW-0472">Membrane</keyword>
<evidence type="ECO:0000313" key="3">
    <source>
        <dbReference type="Proteomes" id="UP001500665"/>
    </source>
</evidence>
<feature type="transmembrane region" description="Helical" evidence="1">
    <location>
        <begin position="176"/>
        <end position="198"/>
    </location>
</feature>
<gene>
    <name evidence="2" type="ORF">GCM10009550_58260</name>
</gene>